<evidence type="ECO:0000256" key="3">
    <source>
        <dbReference type="ARBA" id="ARBA00004496"/>
    </source>
</evidence>
<keyword evidence="11" id="KW-0106">Calcium</keyword>
<dbReference type="UniPathway" id="UPA00242"/>
<dbReference type="InterPro" id="IPR018052">
    <property type="entry name" value="Ald1_epimerase_CS"/>
</dbReference>
<dbReference type="AlphaFoldDB" id="A0A562TY40"/>
<feature type="active site" description="Proton donor" evidence="15">
    <location>
        <position position="220"/>
    </location>
</feature>
<feature type="binding site" evidence="17">
    <location>
        <begin position="123"/>
        <end position="124"/>
    </location>
    <ligand>
        <name>beta-D-galactose</name>
        <dbReference type="ChEBI" id="CHEBI:27667"/>
    </ligand>
</feature>
<feature type="signal peptide" evidence="18">
    <location>
        <begin position="1"/>
        <end position="21"/>
    </location>
</feature>
<dbReference type="CDD" id="cd09019">
    <property type="entry name" value="galactose_mutarotase_like"/>
    <property type="match status" value="1"/>
</dbReference>
<evidence type="ECO:0000256" key="10">
    <source>
        <dbReference type="ARBA" id="ARBA00022553"/>
    </source>
</evidence>
<comment type="subcellular location">
    <subcellularLocation>
        <location evidence="3">Cytoplasm</location>
    </subcellularLocation>
</comment>
<evidence type="ECO:0000256" key="12">
    <source>
        <dbReference type="ARBA" id="ARBA00023235"/>
    </source>
</evidence>
<comment type="catalytic activity">
    <reaction evidence="1 14">
        <text>alpha-D-glucose = beta-D-glucose</text>
        <dbReference type="Rhea" id="RHEA:10264"/>
        <dbReference type="ChEBI" id="CHEBI:15903"/>
        <dbReference type="ChEBI" id="CHEBI:17925"/>
        <dbReference type="EC" id="5.1.3.3"/>
    </reaction>
</comment>
<dbReference type="PROSITE" id="PS00545">
    <property type="entry name" value="ALDOSE_1_EPIMERASE"/>
    <property type="match status" value="1"/>
</dbReference>
<dbReference type="GO" id="GO:0004034">
    <property type="term" value="F:aldose 1-epimerase activity"/>
    <property type="evidence" value="ECO:0007669"/>
    <property type="project" value="UniProtKB-EC"/>
</dbReference>
<dbReference type="InterPro" id="IPR047215">
    <property type="entry name" value="Galactose_mutarotase-like"/>
</dbReference>
<keyword evidence="9" id="KW-0963">Cytoplasm</keyword>
<evidence type="ECO:0000256" key="14">
    <source>
        <dbReference type="PIRNR" id="PIRNR005096"/>
    </source>
</evidence>
<evidence type="ECO:0000256" key="1">
    <source>
        <dbReference type="ARBA" id="ARBA00001614"/>
    </source>
</evidence>
<keyword evidence="13 14" id="KW-0119">Carbohydrate metabolism</keyword>
<dbReference type="GO" id="GO:0005737">
    <property type="term" value="C:cytoplasm"/>
    <property type="evidence" value="ECO:0007669"/>
    <property type="project" value="UniProtKB-SubCell"/>
</dbReference>
<evidence type="ECO:0000256" key="4">
    <source>
        <dbReference type="ARBA" id="ARBA00005028"/>
    </source>
</evidence>
<feature type="active site" description="Proton acceptor" evidence="15">
    <location>
        <position position="356"/>
    </location>
</feature>
<dbReference type="NCBIfam" id="NF008277">
    <property type="entry name" value="PRK11055.1"/>
    <property type="match status" value="1"/>
</dbReference>
<dbReference type="Proteomes" id="UP000317010">
    <property type="component" value="Unassembled WGS sequence"/>
</dbReference>
<evidence type="ECO:0000256" key="5">
    <source>
        <dbReference type="ARBA" id="ARBA00006206"/>
    </source>
</evidence>
<evidence type="ECO:0000256" key="7">
    <source>
        <dbReference type="ARBA" id="ARBA00013185"/>
    </source>
</evidence>
<dbReference type="GO" id="GO:0033499">
    <property type="term" value="P:galactose catabolic process via UDP-galactose, Leloir pathway"/>
    <property type="evidence" value="ECO:0007669"/>
    <property type="project" value="TreeGrafter"/>
</dbReference>
<dbReference type="PANTHER" id="PTHR10091:SF0">
    <property type="entry name" value="GALACTOSE MUTAROTASE"/>
    <property type="match status" value="1"/>
</dbReference>
<accession>A0A562TY40</accession>
<evidence type="ECO:0000256" key="13">
    <source>
        <dbReference type="ARBA" id="ARBA00023277"/>
    </source>
</evidence>
<dbReference type="FunFam" id="2.70.98.10:FF:000003">
    <property type="entry name" value="Aldose 1-epimerase"/>
    <property type="match status" value="1"/>
</dbReference>
<evidence type="ECO:0000256" key="16">
    <source>
        <dbReference type="PIRSR" id="PIRSR005096-2"/>
    </source>
</evidence>
<reference evidence="19 20" key="1">
    <citation type="submission" date="2019-07" db="EMBL/GenBank/DDBJ databases">
        <title>Genomic Encyclopedia of Archaeal and Bacterial Type Strains, Phase II (KMG-II): from individual species to whole genera.</title>
        <authorList>
            <person name="Goeker M."/>
        </authorList>
    </citation>
    <scope>NUCLEOTIDE SEQUENCE [LARGE SCALE GENOMIC DNA]</scope>
    <source>
        <strain evidence="19 20">ATCC BAA-1854</strain>
    </source>
</reference>
<keyword evidence="20" id="KW-1185">Reference proteome</keyword>
<evidence type="ECO:0000256" key="9">
    <source>
        <dbReference type="ARBA" id="ARBA00022490"/>
    </source>
</evidence>
<proteinExistence type="inferred from homology"/>
<dbReference type="PIRSF" id="PIRSF005096">
    <property type="entry name" value="GALM"/>
    <property type="match status" value="1"/>
</dbReference>
<sequence length="392" mass="42567">MKSLLKITSRIILAASVISLAACNQSGQKTTANLNMTDTTKSTLPSAKGFEKTIDGQKTHLYLLKNKNGAEAAITNYGAHLISLLVPDENGKLTDVVLGFDDIDGYKKAMSAYYGATIGRYGNRIAKGHFVLDGKEYTLFINNKPNTLHGGKKGFNDVVWDVSQSNGQSITMTYLSKDGEEGYPGNLNVKVTYELTDENAVKISYEATTDKNTVINLTNHSYFNLNGVGSGTILDHILQLKAANYTPIDPTSIPTGEIAPVAGTPFDFTSPATIGSRINNTDTQLKNGSGYDHNFVLDKHDINTPIATATGDKSGIVLEVFTDEPGIQFYSGNFMSGSNTLLNGKTDDHRTGFCLETQHFPDSPNRPNFPSTELKPGESYKTVTIYKFSVKK</sequence>
<evidence type="ECO:0000256" key="6">
    <source>
        <dbReference type="ARBA" id="ARBA00011245"/>
    </source>
</evidence>
<dbReference type="InterPro" id="IPR011013">
    <property type="entry name" value="Gal_mutarotase_sf_dom"/>
</dbReference>
<feature type="binding site" evidence="16">
    <location>
        <position position="292"/>
    </location>
    <ligand>
        <name>beta-D-galactose</name>
        <dbReference type="ChEBI" id="CHEBI:27667"/>
    </ligand>
</feature>
<dbReference type="OrthoDB" id="9779408at2"/>
<dbReference type="Pfam" id="PF01263">
    <property type="entry name" value="Aldose_epim"/>
    <property type="match status" value="1"/>
</dbReference>
<feature type="binding site" evidence="17">
    <location>
        <begin position="220"/>
        <end position="222"/>
    </location>
    <ligand>
        <name>beta-D-galactose</name>
        <dbReference type="ChEBI" id="CHEBI:27667"/>
    </ligand>
</feature>
<evidence type="ECO:0000256" key="11">
    <source>
        <dbReference type="ARBA" id="ARBA00022837"/>
    </source>
</evidence>
<keyword evidence="18" id="KW-0732">Signal</keyword>
<dbReference type="InterPro" id="IPR014718">
    <property type="entry name" value="GH-type_carb-bd"/>
</dbReference>
<dbReference type="EMBL" id="VLLI01000009">
    <property type="protein sequence ID" value="TWI98228.1"/>
    <property type="molecule type" value="Genomic_DNA"/>
</dbReference>
<comment type="subunit">
    <text evidence="6">Monomer.</text>
</comment>
<evidence type="ECO:0000256" key="8">
    <source>
        <dbReference type="ARBA" id="ARBA00014165"/>
    </source>
</evidence>
<dbReference type="SUPFAM" id="SSF74650">
    <property type="entry name" value="Galactose mutarotase-like"/>
    <property type="match status" value="1"/>
</dbReference>
<evidence type="ECO:0000313" key="20">
    <source>
        <dbReference type="Proteomes" id="UP000317010"/>
    </source>
</evidence>
<keyword evidence="10" id="KW-0597">Phosphoprotein</keyword>
<evidence type="ECO:0000313" key="19">
    <source>
        <dbReference type="EMBL" id="TWI98228.1"/>
    </source>
</evidence>
<comment type="similarity">
    <text evidence="5 14">Belongs to the aldose epimerase family.</text>
</comment>
<dbReference type="GO" id="GO:0006006">
    <property type="term" value="P:glucose metabolic process"/>
    <property type="evidence" value="ECO:0007669"/>
    <property type="project" value="TreeGrafter"/>
</dbReference>
<dbReference type="PROSITE" id="PS51257">
    <property type="entry name" value="PROKAR_LIPOPROTEIN"/>
    <property type="match status" value="1"/>
</dbReference>
<name>A0A562TY40_9SPHI</name>
<comment type="pathway">
    <text evidence="4 14">Carbohydrate metabolism; hexose metabolism.</text>
</comment>
<dbReference type="InterPro" id="IPR015443">
    <property type="entry name" value="Aldose_1-epimerase"/>
</dbReference>
<dbReference type="InterPro" id="IPR008183">
    <property type="entry name" value="Aldose_1/G6P_1-epimerase"/>
</dbReference>
<dbReference type="PANTHER" id="PTHR10091">
    <property type="entry name" value="ALDOSE-1-EPIMERASE"/>
    <property type="match status" value="1"/>
</dbReference>
<dbReference type="Gene3D" id="2.70.98.10">
    <property type="match status" value="1"/>
</dbReference>
<protein>
    <recommendedName>
        <fullName evidence="8 14">Aldose 1-epimerase</fullName>
        <ecNumber evidence="7 14">5.1.3.3</ecNumber>
    </recommendedName>
</protein>
<dbReference type="EC" id="5.1.3.3" evidence="7 14"/>
<dbReference type="GO" id="GO:0030246">
    <property type="term" value="F:carbohydrate binding"/>
    <property type="evidence" value="ECO:0007669"/>
    <property type="project" value="InterPro"/>
</dbReference>
<evidence type="ECO:0000256" key="15">
    <source>
        <dbReference type="PIRSR" id="PIRSR005096-1"/>
    </source>
</evidence>
<gene>
    <name evidence="19" type="ORF">JN11_03307</name>
</gene>
<keyword evidence="12 14" id="KW-0413">Isomerase</keyword>
<dbReference type="RefSeq" id="WP_144914236.1">
    <property type="nucleotide sequence ID" value="NZ_VLLI01000009.1"/>
</dbReference>
<evidence type="ECO:0000256" key="2">
    <source>
        <dbReference type="ARBA" id="ARBA00001913"/>
    </source>
</evidence>
<feature type="chain" id="PRO_5022159083" description="Aldose 1-epimerase" evidence="18">
    <location>
        <begin position="22"/>
        <end position="392"/>
    </location>
</feature>
<evidence type="ECO:0000256" key="18">
    <source>
        <dbReference type="SAM" id="SignalP"/>
    </source>
</evidence>
<comment type="caution">
    <text evidence="19">The sequence shown here is derived from an EMBL/GenBank/DDBJ whole genome shotgun (WGS) entry which is preliminary data.</text>
</comment>
<comment type="cofactor">
    <cofactor evidence="2">
        <name>Ca(2+)</name>
        <dbReference type="ChEBI" id="CHEBI:29108"/>
    </cofactor>
</comment>
<evidence type="ECO:0000256" key="17">
    <source>
        <dbReference type="PIRSR" id="PIRSR005096-3"/>
    </source>
</evidence>
<organism evidence="19 20">
    <name type="scientific">Mucilaginibacter frigoritolerans</name>
    <dbReference type="NCBI Taxonomy" id="652788"/>
    <lineage>
        <taxon>Bacteria</taxon>
        <taxon>Pseudomonadati</taxon>
        <taxon>Bacteroidota</taxon>
        <taxon>Sphingobacteriia</taxon>
        <taxon>Sphingobacteriales</taxon>
        <taxon>Sphingobacteriaceae</taxon>
        <taxon>Mucilaginibacter</taxon>
    </lineage>
</organism>